<dbReference type="PANTHER" id="PTHR30160">
    <property type="entry name" value="TETRAACYLDISACCHARIDE 4'-KINASE-RELATED"/>
    <property type="match status" value="1"/>
</dbReference>
<name>A0A2G6E3N3_9BACT</name>
<dbReference type="PANTHER" id="PTHR30160:SF22">
    <property type="entry name" value="LIPOPOLYSACCHARIDE CORE BIOSYNTHESIS PROTEIN"/>
    <property type="match status" value="1"/>
</dbReference>
<reference evidence="4 5" key="1">
    <citation type="submission" date="2017-10" db="EMBL/GenBank/DDBJ databases">
        <title>Novel microbial diversity and functional potential in the marine mammal oral microbiome.</title>
        <authorList>
            <person name="Dudek N.K."/>
            <person name="Sun C.L."/>
            <person name="Burstein D."/>
            <person name="Kantor R.S."/>
            <person name="Aliaga Goltsman D.S."/>
            <person name="Bik E.M."/>
            <person name="Thomas B.C."/>
            <person name="Banfield J.F."/>
            <person name="Relman D.A."/>
        </authorList>
    </citation>
    <scope>NUCLEOTIDE SEQUENCE [LARGE SCALE GENOMIC DNA]</scope>
    <source>
        <strain evidence="4">DOLZORAL124_49_17</strain>
    </source>
</reference>
<dbReference type="Pfam" id="PF01075">
    <property type="entry name" value="Glyco_transf_9"/>
    <property type="match status" value="1"/>
</dbReference>
<sequence length="361" mass="40735">MRRRYERSSQARPIMKDERLQRILILRFSSIGDIILTTPLIRAVRARFPEARLDFVTKREFSELLDTNPRLNTVYAYDTRSGSRGLRHLARELRHAHYTLCIDLHHSLRSRYLRALLHAPRVVSISKQILARTLLVSTGLNFYTKPLLQIPERYLLPLAPFGVRPDDKGPELFPSEEQYAKIRRILKEEHAGPETLLIGFGPIAAHPLKQWPLEKFAELGRRLIHDYQARIVIFGAPSEQQAGEKLAGQLSHKPILLSGRLSLLESAAALKSCALFVGNDSSGVHMASAMQTPLVALFGPTVEEFGFSPYRVPSQVISVPLSCRPCTHTGKGRCRNPEQHACMKRIRVQDVEHAVAALLGQ</sequence>
<feature type="transmembrane region" description="Helical" evidence="3">
    <location>
        <begin position="20"/>
        <end position="41"/>
    </location>
</feature>
<dbReference type="InterPro" id="IPR002201">
    <property type="entry name" value="Glyco_trans_9"/>
</dbReference>
<keyword evidence="3" id="KW-1133">Transmembrane helix</keyword>
<dbReference type="SUPFAM" id="SSF53756">
    <property type="entry name" value="UDP-Glycosyltransferase/glycogen phosphorylase"/>
    <property type="match status" value="1"/>
</dbReference>
<keyword evidence="2" id="KW-0808">Transferase</keyword>
<evidence type="ECO:0008006" key="6">
    <source>
        <dbReference type="Google" id="ProtNLM"/>
    </source>
</evidence>
<dbReference type="GO" id="GO:0008713">
    <property type="term" value="F:ADP-heptose-lipopolysaccharide heptosyltransferase activity"/>
    <property type="evidence" value="ECO:0007669"/>
    <property type="project" value="TreeGrafter"/>
</dbReference>
<dbReference type="EMBL" id="PDPS01000032">
    <property type="protein sequence ID" value="PID56676.1"/>
    <property type="molecule type" value="Genomic_DNA"/>
</dbReference>
<organism evidence="4 5">
    <name type="scientific">candidate division KSB3 bacterium</name>
    <dbReference type="NCBI Taxonomy" id="2044937"/>
    <lineage>
        <taxon>Bacteria</taxon>
        <taxon>candidate division KSB3</taxon>
    </lineage>
</organism>
<evidence type="ECO:0000256" key="2">
    <source>
        <dbReference type="ARBA" id="ARBA00022679"/>
    </source>
</evidence>
<accession>A0A2G6E3N3</accession>
<dbReference type="CDD" id="cd03789">
    <property type="entry name" value="GT9_LPS_heptosyltransferase"/>
    <property type="match status" value="1"/>
</dbReference>
<keyword evidence="3" id="KW-0472">Membrane</keyword>
<evidence type="ECO:0000313" key="5">
    <source>
        <dbReference type="Proteomes" id="UP000229740"/>
    </source>
</evidence>
<evidence type="ECO:0000256" key="1">
    <source>
        <dbReference type="ARBA" id="ARBA00022676"/>
    </source>
</evidence>
<dbReference type="GO" id="GO:0009244">
    <property type="term" value="P:lipopolysaccharide core region biosynthetic process"/>
    <property type="evidence" value="ECO:0007669"/>
    <property type="project" value="TreeGrafter"/>
</dbReference>
<keyword evidence="1" id="KW-0328">Glycosyltransferase</keyword>
<evidence type="ECO:0000313" key="4">
    <source>
        <dbReference type="EMBL" id="PID56676.1"/>
    </source>
</evidence>
<evidence type="ECO:0000256" key="3">
    <source>
        <dbReference type="SAM" id="Phobius"/>
    </source>
</evidence>
<comment type="caution">
    <text evidence="4">The sequence shown here is derived from an EMBL/GenBank/DDBJ whole genome shotgun (WGS) entry which is preliminary data.</text>
</comment>
<proteinExistence type="predicted"/>
<keyword evidence="3" id="KW-0812">Transmembrane</keyword>
<dbReference type="Proteomes" id="UP000229740">
    <property type="component" value="Unassembled WGS sequence"/>
</dbReference>
<dbReference type="InterPro" id="IPR051199">
    <property type="entry name" value="LPS_LOS_Heptosyltrfase"/>
</dbReference>
<dbReference type="GO" id="GO:0005829">
    <property type="term" value="C:cytosol"/>
    <property type="evidence" value="ECO:0007669"/>
    <property type="project" value="TreeGrafter"/>
</dbReference>
<protein>
    <recommendedName>
        <fullName evidence="6">Lipopolysaccharide heptosyltransferase II</fullName>
    </recommendedName>
</protein>
<dbReference type="Gene3D" id="3.40.50.2000">
    <property type="entry name" value="Glycogen Phosphorylase B"/>
    <property type="match status" value="2"/>
</dbReference>
<gene>
    <name evidence="4" type="ORF">CSB45_10610</name>
</gene>
<dbReference type="AlphaFoldDB" id="A0A2G6E3N3"/>